<dbReference type="EMBL" id="VSRR010073919">
    <property type="protein sequence ID" value="MPC87241.1"/>
    <property type="molecule type" value="Genomic_DNA"/>
</dbReference>
<evidence type="ECO:0000313" key="1">
    <source>
        <dbReference type="EMBL" id="MPC87241.1"/>
    </source>
</evidence>
<proteinExistence type="predicted"/>
<reference evidence="1 2" key="1">
    <citation type="submission" date="2019-05" db="EMBL/GenBank/DDBJ databases">
        <title>Another draft genome of Portunus trituberculatus and its Hox gene families provides insights of decapod evolution.</title>
        <authorList>
            <person name="Jeong J.-H."/>
            <person name="Song I."/>
            <person name="Kim S."/>
            <person name="Choi T."/>
            <person name="Kim D."/>
            <person name="Ryu S."/>
            <person name="Kim W."/>
        </authorList>
    </citation>
    <scope>NUCLEOTIDE SEQUENCE [LARGE SCALE GENOMIC DNA]</scope>
    <source>
        <tissue evidence="1">Muscle</tissue>
    </source>
</reference>
<name>A0A5B7IP27_PORTR</name>
<dbReference type="Proteomes" id="UP000324222">
    <property type="component" value="Unassembled WGS sequence"/>
</dbReference>
<organism evidence="1 2">
    <name type="scientific">Portunus trituberculatus</name>
    <name type="common">Swimming crab</name>
    <name type="synonym">Neptunus trituberculatus</name>
    <dbReference type="NCBI Taxonomy" id="210409"/>
    <lineage>
        <taxon>Eukaryota</taxon>
        <taxon>Metazoa</taxon>
        <taxon>Ecdysozoa</taxon>
        <taxon>Arthropoda</taxon>
        <taxon>Crustacea</taxon>
        <taxon>Multicrustacea</taxon>
        <taxon>Malacostraca</taxon>
        <taxon>Eumalacostraca</taxon>
        <taxon>Eucarida</taxon>
        <taxon>Decapoda</taxon>
        <taxon>Pleocyemata</taxon>
        <taxon>Brachyura</taxon>
        <taxon>Eubrachyura</taxon>
        <taxon>Portunoidea</taxon>
        <taxon>Portunidae</taxon>
        <taxon>Portuninae</taxon>
        <taxon>Portunus</taxon>
    </lineage>
</organism>
<protein>
    <submittedName>
        <fullName evidence="1">Uncharacterized protein</fullName>
    </submittedName>
</protein>
<comment type="caution">
    <text evidence="1">The sequence shown here is derived from an EMBL/GenBank/DDBJ whole genome shotgun (WGS) entry which is preliminary data.</text>
</comment>
<keyword evidence="2" id="KW-1185">Reference proteome</keyword>
<sequence length="87" mass="10178">MAPYFGPLYRLLRLVTIEAVLRRAKEVLHCVPAPSPSPREHENGKEKLLHPPYHKCKQQLLGTTFTRNKKFVLFVRRGWRRAVSGER</sequence>
<gene>
    <name evidence="1" type="ORF">E2C01_082098</name>
</gene>
<accession>A0A5B7IP27</accession>
<evidence type="ECO:0000313" key="2">
    <source>
        <dbReference type="Proteomes" id="UP000324222"/>
    </source>
</evidence>
<dbReference type="AlphaFoldDB" id="A0A5B7IP27"/>